<evidence type="ECO:0000256" key="2">
    <source>
        <dbReference type="ARBA" id="ARBA00012274"/>
    </source>
</evidence>
<dbReference type="InterPro" id="IPR024434">
    <property type="entry name" value="TSCPD_dom"/>
</dbReference>
<dbReference type="EC" id="1.17.4.1" evidence="2"/>
<keyword evidence="3" id="KW-0237">DNA synthesis</keyword>
<sequence length="172" mass="18127">MDAFSIAVSIGLQYGVPLESYVQKFTNLRFEPAGMTDDADIRMAQSMMDYIFRRLALDYLPADERAALGIYSAAERARALDSGTYTTEAPEPAMDEVEITPAKSKVADVKIESAPVAAATTAAPTVGSSTDLFEAMTGRSADAPMCLTCGVKMRSAGACYVCEGCGSTSGCS</sequence>
<reference evidence="7" key="1">
    <citation type="submission" date="2020-05" db="EMBL/GenBank/DDBJ databases">
        <authorList>
            <person name="Chiriac C."/>
            <person name="Salcher M."/>
            <person name="Ghai R."/>
            <person name="Kavagutti S V."/>
        </authorList>
    </citation>
    <scope>NUCLEOTIDE SEQUENCE</scope>
</reference>
<dbReference type="Pfam" id="PF12637">
    <property type="entry name" value="TSCPD"/>
    <property type="match status" value="1"/>
</dbReference>
<evidence type="ECO:0000256" key="4">
    <source>
        <dbReference type="ARBA" id="ARBA00022741"/>
    </source>
</evidence>
<dbReference type="GO" id="GO:0071897">
    <property type="term" value="P:DNA biosynthetic process"/>
    <property type="evidence" value="ECO:0007669"/>
    <property type="project" value="UniProtKB-KW"/>
</dbReference>
<evidence type="ECO:0000313" key="7">
    <source>
        <dbReference type="EMBL" id="CAB4781411.1"/>
    </source>
</evidence>
<dbReference type="AlphaFoldDB" id="A0A6J6W946"/>
<evidence type="ECO:0000256" key="5">
    <source>
        <dbReference type="ARBA" id="ARBA00047754"/>
    </source>
</evidence>
<dbReference type="EMBL" id="CAEZZS010000053">
    <property type="protein sequence ID" value="CAB4781411.1"/>
    <property type="molecule type" value="Genomic_DNA"/>
</dbReference>
<evidence type="ECO:0000256" key="1">
    <source>
        <dbReference type="ARBA" id="ARBA00007405"/>
    </source>
</evidence>
<proteinExistence type="inferred from homology"/>
<accession>A0A6J6W946</accession>
<comment type="catalytic activity">
    <reaction evidence="5">
        <text>a 2'-deoxyribonucleoside 5'-diphosphate + [thioredoxin]-disulfide + H2O = a ribonucleoside 5'-diphosphate + [thioredoxin]-dithiol</text>
        <dbReference type="Rhea" id="RHEA:23252"/>
        <dbReference type="Rhea" id="RHEA-COMP:10698"/>
        <dbReference type="Rhea" id="RHEA-COMP:10700"/>
        <dbReference type="ChEBI" id="CHEBI:15377"/>
        <dbReference type="ChEBI" id="CHEBI:29950"/>
        <dbReference type="ChEBI" id="CHEBI:50058"/>
        <dbReference type="ChEBI" id="CHEBI:57930"/>
        <dbReference type="ChEBI" id="CHEBI:73316"/>
        <dbReference type="EC" id="1.17.4.1"/>
    </reaction>
</comment>
<feature type="domain" description="TSCPD" evidence="6">
    <location>
        <begin position="1"/>
        <end position="58"/>
    </location>
</feature>
<keyword evidence="4" id="KW-0547">Nucleotide-binding</keyword>
<dbReference type="GO" id="GO:0004748">
    <property type="term" value="F:ribonucleoside-diphosphate reductase activity, thioredoxin disulfide as acceptor"/>
    <property type="evidence" value="ECO:0007669"/>
    <property type="project" value="UniProtKB-EC"/>
</dbReference>
<organism evidence="7">
    <name type="scientific">freshwater metagenome</name>
    <dbReference type="NCBI Taxonomy" id="449393"/>
    <lineage>
        <taxon>unclassified sequences</taxon>
        <taxon>metagenomes</taxon>
        <taxon>ecological metagenomes</taxon>
    </lineage>
</organism>
<evidence type="ECO:0000256" key="3">
    <source>
        <dbReference type="ARBA" id="ARBA00022634"/>
    </source>
</evidence>
<dbReference type="GO" id="GO:0000166">
    <property type="term" value="F:nucleotide binding"/>
    <property type="evidence" value="ECO:0007669"/>
    <property type="project" value="UniProtKB-KW"/>
</dbReference>
<gene>
    <name evidence="7" type="ORF">UFOPK2922_01068</name>
</gene>
<evidence type="ECO:0000259" key="6">
    <source>
        <dbReference type="Pfam" id="PF12637"/>
    </source>
</evidence>
<name>A0A6J6W946_9ZZZZ</name>
<protein>
    <recommendedName>
        <fullName evidence="2">ribonucleoside-diphosphate reductase</fullName>
        <ecNumber evidence="2">1.17.4.1</ecNumber>
    </recommendedName>
</protein>
<comment type="similarity">
    <text evidence="1">Belongs to the ribonucleoside diphosphate reductase class-2 family.</text>
</comment>